<organism evidence="8 9">
    <name type="scientific">Paenibacillus pectinilyticus</name>
    <dbReference type="NCBI Taxonomy" id="512399"/>
    <lineage>
        <taxon>Bacteria</taxon>
        <taxon>Bacillati</taxon>
        <taxon>Bacillota</taxon>
        <taxon>Bacilli</taxon>
        <taxon>Bacillales</taxon>
        <taxon>Paenibacillaceae</taxon>
        <taxon>Paenibacillus</taxon>
    </lineage>
</organism>
<dbReference type="PANTHER" id="PTHR44688:SF16">
    <property type="entry name" value="DNA-BINDING TRANSCRIPTIONAL ACTIVATOR DEVR_DOSR"/>
    <property type="match status" value="1"/>
</dbReference>
<evidence type="ECO:0000256" key="2">
    <source>
        <dbReference type="ARBA" id="ARBA00023015"/>
    </source>
</evidence>
<dbReference type="SUPFAM" id="SSF52172">
    <property type="entry name" value="CheY-like"/>
    <property type="match status" value="1"/>
</dbReference>
<keyword evidence="5" id="KW-0597">Phosphoprotein</keyword>
<evidence type="ECO:0000259" key="7">
    <source>
        <dbReference type="PROSITE" id="PS50110"/>
    </source>
</evidence>
<dbReference type="InterPro" id="IPR036388">
    <property type="entry name" value="WH-like_DNA-bd_sf"/>
</dbReference>
<dbReference type="CDD" id="cd06170">
    <property type="entry name" value="LuxR_C_like"/>
    <property type="match status" value="1"/>
</dbReference>
<feature type="domain" description="HTH luxR-type" evidence="6">
    <location>
        <begin position="142"/>
        <end position="207"/>
    </location>
</feature>
<sequence length="210" mass="23978">MLHAIIVDDEELSLKRMKKLLIESGEVGDCHTFMNPLEAYEFVKTNPIDIAFLDIYMPEINGMRFSNLLSNLNASIDVVFVTGYDHYAVQAFETHALDYLMKPVTAQRLLMTWDKIRKTQMKKTIVPVASTMEYPILSKRKKGVAIVSLTDQEIRTLHLVTDGLTNKEIGVQMNIAAETVKSHIKNVYRKLDVNNRIQAIQRAKELNILV</sequence>
<keyword evidence="9" id="KW-1185">Reference proteome</keyword>
<keyword evidence="2" id="KW-0805">Transcription regulation</keyword>
<dbReference type="Proteomes" id="UP000093309">
    <property type="component" value="Unassembled WGS sequence"/>
</dbReference>
<dbReference type="InterPro" id="IPR001789">
    <property type="entry name" value="Sig_transdc_resp-reg_receiver"/>
</dbReference>
<accession>A0A1C1A721</accession>
<evidence type="ECO:0000313" key="9">
    <source>
        <dbReference type="Proteomes" id="UP000093309"/>
    </source>
</evidence>
<evidence type="ECO:0008006" key="10">
    <source>
        <dbReference type="Google" id="ProtNLM"/>
    </source>
</evidence>
<reference evidence="9" key="1">
    <citation type="submission" date="2016-05" db="EMBL/GenBank/DDBJ databases">
        <title>Paenibacillus oryzae. sp. nov., isolated from the rice root.</title>
        <authorList>
            <person name="Zhang J."/>
            <person name="Zhang X."/>
        </authorList>
    </citation>
    <scope>NUCLEOTIDE SEQUENCE [LARGE SCALE GENOMIC DNA]</scope>
    <source>
        <strain evidence="9">KCTC13222</strain>
    </source>
</reference>
<evidence type="ECO:0000313" key="8">
    <source>
        <dbReference type="EMBL" id="OCT16362.1"/>
    </source>
</evidence>
<dbReference type="Pfam" id="PF00196">
    <property type="entry name" value="GerE"/>
    <property type="match status" value="1"/>
</dbReference>
<dbReference type="EMBL" id="LYPC01000011">
    <property type="protein sequence ID" value="OCT16362.1"/>
    <property type="molecule type" value="Genomic_DNA"/>
</dbReference>
<evidence type="ECO:0000256" key="4">
    <source>
        <dbReference type="ARBA" id="ARBA00023163"/>
    </source>
</evidence>
<comment type="caution">
    <text evidence="8">The sequence shown here is derived from an EMBL/GenBank/DDBJ whole genome shotgun (WGS) entry which is preliminary data.</text>
</comment>
<dbReference type="Gene3D" id="1.10.10.10">
    <property type="entry name" value="Winged helix-like DNA-binding domain superfamily/Winged helix DNA-binding domain"/>
    <property type="match status" value="1"/>
</dbReference>
<proteinExistence type="predicted"/>
<dbReference type="RefSeq" id="WP_065851134.1">
    <property type="nucleotide sequence ID" value="NZ_LYPC01000011.1"/>
</dbReference>
<dbReference type="Gene3D" id="3.40.50.2300">
    <property type="match status" value="1"/>
</dbReference>
<dbReference type="InterPro" id="IPR000792">
    <property type="entry name" value="Tscrpt_reg_LuxR_C"/>
</dbReference>
<dbReference type="PROSITE" id="PS50110">
    <property type="entry name" value="RESPONSE_REGULATORY"/>
    <property type="match status" value="1"/>
</dbReference>
<evidence type="ECO:0000256" key="5">
    <source>
        <dbReference type="PROSITE-ProRule" id="PRU00169"/>
    </source>
</evidence>
<dbReference type="Pfam" id="PF00072">
    <property type="entry name" value="Response_reg"/>
    <property type="match status" value="1"/>
</dbReference>
<dbReference type="AlphaFoldDB" id="A0A1C1A721"/>
<dbReference type="PRINTS" id="PR00038">
    <property type="entry name" value="HTHLUXR"/>
</dbReference>
<dbReference type="PROSITE" id="PS00622">
    <property type="entry name" value="HTH_LUXR_1"/>
    <property type="match status" value="1"/>
</dbReference>
<dbReference type="PROSITE" id="PS50043">
    <property type="entry name" value="HTH_LUXR_2"/>
    <property type="match status" value="1"/>
</dbReference>
<evidence type="ECO:0000259" key="6">
    <source>
        <dbReference type="PROSITE" id="PS50043"/>
    </source>
</evidence>
<dbReference type="GO" id="GO:0003677">
    <property type="term" value="F:DNA binding"/>
    <property type="evidence" value="ECO:0007669"/>
    <property type="project" value="UniProtKB-KW"/>
</dbReference>
<dbReference type="STRING" id="512399.A8709_02720"/>
<feature type="modified residue" description="4-aspartylphosphate" evidence="5">
    <location>
        <position position="54"/>
    </location>
</feature>
<keyword evidence="4" id="KW-0804">Transcription</keyword>
<dbReference type="OrthoDB" id="3190595at2"/>
<name>A0A1C1A721_9BACL</name>
<dbReference type="PANTHER" id="PTHR44688">
    <property type="entry name" value="DNA-BINDING TRANSCRIPTIONAL ACTIVATOR DEVR_DOSR"/>
    <property type="match status" value="1"/>
</dbReference>
<feature type="domain" description="Response regulatory" evidence="7">
    <location>
        <begin position="3"/>
        <end position="117"/>
    </location>
</feature>
<dbReference type="SMART" id="SM00448">
    <property type="entry name" value="REC"/>
    <property type="match status" value="1"/>
</dbReference>
<keyword evidence="3" id="KW-0238">DNA-binding</keyword>
<dbReference type="GO" id="GO:0006355">
    <property type="term" value="P:regulation of DNA-templated transcription"/>
    <property type="evidence" value="ECO:0007669"/>
    <property type="project" value="InterPro"/>
</dbReference>
<evidence type="ECO:0000256" key="1">
    <source>
        <dbReference type="ARBA" id="ARBA00023012"/>
    </source>
</evidence>
<dbReference type="InterPro" id="IPR011006">
    <property type="entry name" value="CheY-like_superfamily"/>
</dbReference>
<dbReference type="SMART" id="SM00421">
    <property type="entry name" value="HTH_LUXR"/>
    <property type="match status" value="1"/>
</dbReference>
<dbReference type="GO" id="GO:0000160">
    <property type="term" value="P:phosphorelay signal transduction system"/>
    <property type="evidence" value="ECO:0007669"/>
    <property type="project" value="UniProtKB-KW"/>
</dbReference>
<gene>
    <name evidence="8" type="ORF">A8709_02720</name>
</gene>
<protein>
    <recommendedName>
        <fullName evidence="10">DNA-binding response regulator</fullName>
    </recommendedName>
</protein>
<keyword evidence="1" id="KW-0902">Two-component regulatory system</keyword>
<evidence type="ECO:0000256" key="3">
    <source>
        <dbReference type="ARBA" id="ARBA00023125"/>
    </source>
</evidence>